<accession>A0A1Z5JGU2</accession>
<name>A0A1Z5JGU2_FISSO</name>
<protein>
    <recommendedName>
        <fullName evidence="2">Hemerythrin-like domain-containing protein</fullName>
    </recommendedName>
</protein>
<dbReference type="Pfam" id="PF01814">
    <property type="entry name" value="Hemerythrin"/>
    <property type="match status" value="1"/>
</dbReference>
<keyword evidence="4" id="KW-1185">Reference proteome</keyword>
<gene>
    <name evidence="3" type="ORF">FisN_17Hh160</name>
</gene>
<feature type="region of interest" description="Disordered" evidence="1">
    <location>
        <begin position="1"/>
        <end position="26"/>
    </location>
</feature>
<evidence type="ECO:0000313" key="3">
    <source>
        <dbReference type="EMBL" id="GAX13227.1"/>
    </source>
</evidence>
<dbReference type="InParanoid" id="A0A1Z5JGU2"/>
<dbReference type="Gene3D" id="1.20.120.520">
    <property type="entry name" value="nmb1532 protein domain like"/>
    <property type="match status" value="1"/>
</dbReference>
<evidence type="ECO:0000259" key="2">
    <source>
        <dbReference type="Pfam" id="PF01814"/>
    </source>
</evidence>
<organism evidence="3 4">
    <name type="scientific">Fistulifera solaris</name>
    <name type="common">Oleaginous diatom</name>
    <dbReference type="NCBI Taxonomy" id="1519565"/>
    <lineage>
        <taxon>Eukaryota</taxon>
        <taxon>Sar</taxon>
        <taxon>Stramenopiles</taxon>
        <taxon>Ochrophyta</taxon>
        <taxon>Bacillariophyta</taxon>
        <taxon>Bacillariophyceae</taxon>
        <taxon>Bacillariophycidae</taxon>
        <taxon>Naviculales</taxon>
        <taxon>Naviculaceae</taxon>
        <taxon>Fistulifera</taxon>
    </lineage>
</organism>
<feature type="domain" description="Hemerythrin-like" evidence="2">
    <location>
        <begin position="29"/>
        <end position="156"/>
    </location>
</feature>
<dbReference type="Proteomes" id="UP000198406">
    <property type="component" value="Unassembled WGS sequence"/>
</dbReference>
<dbReference type="AlphaFoldDB" id="A0A1Z5JGU2"/>
<evidence type="ECO:0000313" key="4">
    <source>
        <dbReference type="Proteomes" id="UP000198406"/>
    </source>
</evidence>
<dbReference type="EMBL" id="BDSP01000061">
    <property type="protein sequence ID" value="GAX13227.1"/>
    <property type="molecule type" value="Genomic_DNA"/>
</dbReference>
<sequence>MTEDFSTYQIDPNFPPDKAGEWKTPPKEDTWVLSHHSLRGELKEIEKALVHVVSDPIAWKIAALESMWKYHRGHVLAHHKAEEEIMQPVLSTRFRYPEKASDGHKDLEKNVEELQKLLEGDGGKESIESFQTMFQQYAIALRQHLQDEEDTALPLLRAFFTQKEFKTTGKRMGAEGGHAGSFVYYIGEERFRNEFMSKWGMPFFLWYIVFAPAMKEYRLQVIVPGECIAANVPPKEESTCKTS</sequence>
<dbReference type="CDD" id="cd12108">
    <property type="entry name" value="Hr-like"/>
    <property type="match status" value="1"/>
</dbReference>
<feature type="compositionally biased region" description="Polar residues" evidence="1">
    <location>
        <begin position="1"/>
        <end position="10"/>
    </location>
</feature>
<dbReference type="OrthoDB" id="43563at2759"/>
<proteinExistence type="predicted"/>
<reference evidence="3 4" key="1">
    <citation type="journal article" date="2015" name="Plant Cell">
        <title>Oil accumulation by the oleaginous diatom Fistulifera solaris as revealed by the genome and transcriptome.</title>
        <authorList>
            <person name="Tanaka T."/>
            <person name="Maeda Y."/>
            <person name="Veluchamy A."/>
            <person name="Tanaka M."/>
            <person name="Abida H."/>
            <person name="Marechal E."/>
            <person name="Bowler C."/>
            <person name="Muto M."/>
            <person name="Sunaga Y."/>
            <person name="Tanaka M."/>
            <person name="Yoshino T."/>
            <person name="Taniguchi T."/>
            <person name="Fukuda Y."/>
            <person name="Nemoto M."/>
            <person name="Matsumoto M."/>
            <person name="Wong P.S."/>
            <person name="Aburatani S."/>
            <person name="Fujibuchi W."/>
        </authorList>
    </citation>
    <scope>NUCLEOTIDE SEQUENCE [LARGE SCALE GENOMIC DNA]</scope>
    <source>
        <strain evidence="3 4">JPCC DA0580</strain>
    </source>
</reference>
<evidence type="ECO:0000256" key="1">
    <source>
        <dbReference type="SAM" id="MobiDB-lite"/>
    </source>
</evidence>
<comment type="caution">
    <text evidence="3">The sequence shown here is derived from an EMBL/GenBank/DDBJ whole genome shotgun (WGS) entry which is preliminary data.</text>
</comment>
<dbReference type="InterPro" id="IPR012312">
    <property type="entry name" value="Hemerythrin-like"/>
</dbReference>